<evidence type="ECO:0000259" key="1">
    <source>
        <dbReference type="Pfam" id="PF03372"/>
    </source>
</evidence>
<sequence>MNSYRPPQAGQPQPIRCCPVMPVFLVWVHEDRTKSEKQAQSQCTSRHEEKKSSSTLKLGTWNVRTLQTGLNEKLPDIEDVRKSAIINDKLSRLKVDIAALQETRLPDSGSIKEKDYSFFWQGKAESEIREHGVGFAVKNTLLNTVELKCNGSERLLSLRLNTSIGHVTLICAYAPTLSSTPEAKDMFYDNLSSALSEIPTTEQVIILGDLNARVGSDNSA</sequence>
<dbReference type="PANTHER" id="PTHR43250">
    <property type="entry name" value="EXODEOXYRIBONUCLEASE III"/>
    <property type="match status" value="1"/>
</dbReference>
<dbReference type="KEGG" id="bgt:106058391"/>
<gene>
    <name evidence="2" type="primary">106058391</name>
</gene>
<dbReference type="STRING" id="6526.A0A2C9KIE6"/>
<dbReference type="PANTHER" id="PTHR43250:SF2">
    <property type="entry name" value="EXODEOXYRIBONUCLEASE III"/>
    <property type="match status" value="1"/>
</dbReference>
<dbReference type="Pfam" id="PF03372">
    <property type="entry name" value="Exo_endo_phos"/>
    <property type="match status" value="1"/>
</dbReference>
<dbReference type="VEuPathDB" id="VectorBase:BGLB020085"/>
<dbReference type="Proteomes" id="UP000076420">
    <property type="component" value="Unassembled WGS sequence"/>
</dbReference>
<organism evidence="2 3">
    <name type="scientific">Biomphalaria glabrata</name>
    <name type="common">Bloodfluke planorb</name>
    <name type="synonym">Freshwater snail</name>
    <dbReference type="NCBI Taxonomy" id="6526"/>
    <lineage>
        <taxon>Eukaryota</taxon>
        <taxon>Metazoa</taxon>
        <taxon>Spiralia</taxon>
        <taxon>Lophotrochozoa</taxon>
        <taxon>Mollusca</taxon>
        <taxon>Gastropoda</taxon>
        <taxon>Heterobranchia</taxon>
        <taxon>Euthyneura</taxon>
        <taxon>Panpulmonata</taxon>
        <taxon>Hygrophila</taxon>
        <taxon>Lymnaeoidea</taxon>
        <taxon>Planorbidae</taxon>
        <taxon>Biomphalaria</taxon>
    </lineage>
</organism>
<dbReference type="InterPro" id="IPR037493">
    <property type="entry name" value="ExoIII-like"/>
</dbReference>
<dbReference type="GO" id="GO:0008311">
    <property type="term" value="F:double-stranded DNA 3'-5' DNA exonuclease activity"/>
    <property type="evidence" value="ECO:0007669"/>
    <property type="project" value="InterPro"/>
</dbReference>
<dbReference type="GO" id="GO:0006281">
    <property type="term" value="P:DNA repair"/>
    <property type="evidence" value="ECO:0007669"/>
    <property type="project" value="InterPro"/>
</dbReference>
<dbReference type="AlphaFoldDB" id="A0A2C9KIE6"/>
<dbReference type="InterPro" id="IPR036691">
    <property type="entry name" value="Endo/exonu/phosph_ase_sf"/>
</dbReference>
<proteinExistence type="predicted"/>
<dbReference type="EnsemblMetazoa" id="BGLB020085-RA">
    <property type="protein sequence ID" value="BGLB020085-PA"/>
    <property type="gene ID" value="BGLB020085"/>
</dbReference>
<reference evidence="2" key="1">
    <citation type="submission" date="2020-05" db="UniProtKB">
        <authorList>
            <consortium name="EnsemblMetazoa"/>
        </authorList>
    </citation>
    <scope>IDENTIFICATION</scope>
    <source>
        <strain evidence="2">BB02</strain>
    </source>
</reference>
<name>A0A2C9KIE6_BIOGL</name>
<evidence type="ECO:0000313" key="3">
    <source>
        <dbReference type="Proteomes" id="UP000076420"/>
    </source>
</evidence>
<dbReference type="SUPFAM" id="SSF56219">
    <property type="entry name" value="DNase I-like"/>
    <property type="match status" value="1"/>
</dbReference>
<protein>
    <recommendedName>
        <fullName evidence="1">Endonuclease/exonuclease/phosphatase domain-containing protein</fullName>
    </recommendedName>
</protein>
<accession>A0A2C9KIE6</accession>
<dbReference type="VEuPathDB" id="VectorBase:BGLAX_026740"/>
<evidence type="ECO:0000313" key="2">
    <source>
        <dbReference type="EnsemblMetazoa" id="BGLB020085-PA"/>
    </source>
</evidence>
<feature type="domain" description="Endonuclease/exonuclease/phosphatase" evidence="1">
    <location>
        <begin position="59"/>
        <end position="217"/>
    </location>
</feature>
<dbReference type="Gene3D" id="3.60.10.10">
    <property type="entry name" value="Endonuclease/exonuclease/phosphatase"/>
    <property type="match status" value="1"/>
</dbReference>
<dbReference type="InterPro" id="IPR005135">
    <property type="entry name" value="Endo/exonuclease/phosphatase"/>
</dbReference>